<evidence type="ECO:0000256" key="8">
    <source>
        <dbReference type="SAM" id="MobiDB-lite"/>
    </source>
</evidence>
<keyword evidence="2 9" id="KW-0812">Transmembrane</keyword>
<evidence type="ECO:0000256" key="5">
    <source>
        <dbReference type="ARBA" id="ARBA00023043"/>
    </source>
</evidence>
<keyword evidence="6 9" id="KW-0472">Membrane</keyword>
<comment type="caution">
    <text evidence="11">The sequence shown here is derived from an EMBL/GenBank/DDBJ whole genome shotgun (WGS) entry which is preliminary data.</text>
</comment>
<dbReference type="Pfam" id="PF13962">
    <property type="entry name" value="PGG"/>
    <property type="match status" value="1"/>
</dbReference>
<dbReference type="SUPFAM" id="SSF48403">
    <property type="entry name" value="Ankyrin repeat"/>
    <property type="match status" value="1"/>
</dbReference>
<keyword evidence="3" id="KW-0677">Repeat</keyword>
<dbReference type="InterPro" id="IPR026961">
    <property type="entry name" value="PGG_dom"/>
</dbReference>
<evidence type="ECO:0000256" key="7">
    <source>
        <dbReference type="PROSITE-ProRule" id="PRU00023"/>
    </source>
</evidence>
<feature type="repeat" description="ANK" evidence="7">
    <location>
        <begin position="550"/>
        <end position="582"/>
    </location>
</feature>
<dbReference type="SMART" id="SM00248">
    <property type="entry name" value="ANK"/>
    <property type="match status" value="8"/>
</dbReference>
<name>A0A4V6A2K2_POPAL</name>
<feature type="compositionally biased region" description="Polar residues" evidence="8">
    <location>
        <begin position="262"/>
        <end position="274"/>
    </location>
</feature>
<feature type="repeat" description="ANK" evidence="7">
    <location>
        <begin position="618"/>
        <end position="650"/>
    </location>
</feature>
<dbReference type="GO" id="GO:0005886">
    <property type="term" value="C:plasma membrane"/>
    <property type="evidence" value="ECO:0007669"/>
    <property type="project" value="TreeGrafter"/>
</dbReference>
<accession>A0A4V6A2K2</accession>
<keyword evidence="4 9" id="KW-1133">Transmembrane helix</keyword>
<dbReference type="Pfam" id="PF00023">
    <property type="entry name" value="Ank"/>
    <property type="match status" value="1"/>
</dbReference>
<dbReference type="InterPro" id="IPR002110">
    <property type="entry name" value="Ankyrin_rpt"/>
</dbReference>
<evidence type="ECO:0000256" key="4">
    <source>
        <dbReference type="ARBA" id="ARBA00022989"/>
    </source>
</evidence>
<dbReference type="Pfam" id="PF12796">
    <property type="entry name" value="Ank_2"/>
    <property type="match status" value="3"/>
</dbReference>
<evidence type="ECO:0000313" key="11">
    <source>
        <dbReference type="EMBL" id="TKR79315.1"/>
    </source>
</evidence>
<feature type="transmembrane region" description="Helical" evidence="9">
    <location>
        <begin position="923"/>
        <end position="948"/>
    </location>
</feature>
<dbReference type="Gene3D" id="1.25.40.20">
    <property type="entry name" value="Ankyrin repeat-containing domain"/>
    <property type="match status" value="2"/>
</dbReference>
<evidence type="ECO:0000256" key="1">
    <source>
        <dbReference type="ARBA" id="ARBA00004141"/>
    </source>
</evidence>
<gene>
    <name evidence="11" type="ORF">D5086_0000273740</name>
</gene>
<evidence type="ECO:0000256" key="6">
    <source>
        <dbReference type="ARBA" id="ARBA00023136"/>
    </source>
</evidence>
<sequence length="993" mass="108643">MKQDTSLQDTDPDLWSRVDAIVLQWIYSTISEDLLNTILERDSTAALAWNRLRDIFSDNKNSRALYLEQEFSKVQMEHFTDASSYCQHLKSLSDQLSNVGSPVTNERLVLQLVSGLTDAYASVGSQIRHGDSLPPFYKARSMLVLEETARMKKASQTSSNSAFFVSPVAHSSGHTAGNPFHHRSNHTSNRSSSTRNSRGGGSGARSSKGRGRGGGRGGQLHQQQYTTPWQPMSSQQQQWSFPPWAGPWQPWATPPCPYPTANHLSHQPSSQRQTGLLGPRPQQAHMAASTQQAPSSYAPTDIQAAMHTLSITPPDNQWYMDTGATSHMTANGGITPLFHSPNQPNPFEAQVYPTPLVAPPAQPTPPLQAQQTPLITPILTSPVRDLSPHQSASPNRTLPQPIQLLTTTHISFSHRSTKFTQSTSSNGHNQAIPLDRPPHSPQMTTRSQHVDPMESPNGQPSPMPRKKMTKQLTGKKDDTPLHSAARAGNLGAVMEILTGTGEEELKELLEKQNQSGETALYVAAEYGYVDVVREMIKYYDLADAGIKARNGFDAFHVAAKQGDMEILRVLMEAHPELSMTVDLSNTTALHTAATKGHLEIVNLLLDAGSSLATIAKSNGKTALHSAARNGHVEVVRALLTMEPGMATRTDKKGQTAFHMAAKGQNIEIVEELIVAQPSSINMADTKGNTALHIATRKGRIQIVRLLLGHIGTDLKAVNRTNETALDTSEKTGHSEIAAILQEHGVQSAKTLQPQDKNPARELKQTVSDIKHEVYYQLEHTRQTRRRVQGIAKRLNKMHAEGLNNAINSTTVVAVLIATVAFAAIFTVPGEYVDDPEEIPPGQSLGEANIAPQAPFIIFFIFDSIALFISLAVVVVQTSVVVIESKAKKQMMAIINKLMWIACALISVAFLALSFIVVGEREKWLAIGVTIIGATIMVTTLGTMCYWVVKHRIEASNMRSIRRSSLGSRSRSFSVSVVSDAEILNNDYKKMYAI</sequence>
<evidence type="ECO:0000259" key="10">
    <source>
        <dbReference type="Pfam" id="PF13962"/>
    </source>
</evidence>
<protein>
    <recommendedName>
        <fullName evidence="10">PGG domain-containing protein</fullName>
    </recommendedName>
</protein>
<feature type="compositionally biased region" description="Low complexity" evidence="8">
    <location>
        <begin position="186"/>
        <end position="197"/>
    </location>
</feature>
<dbReference type="PROSITE" id="PS50088">
    <property type="entry name" value="ANK_REPEAT"/>
    <property type="match status" value="5"/>
</dbReference>
<feature type="transmembrane region" description="Helical" evidence="9">
    <location>
        <begin position="855"/>
        <end position="876"/>
    </location>
</feature>
<feature type="compositionally biased region" description="Polar residues" evidence="8">
    <location>
        <begin position="416"/>
        <end position="429"/>
    </location>
</feature>
<feature type="repeat" description="ANK" evidence="7">
    <location>
        <begin position="686"/>
        <end position="707"/>
    </location>
</feature>
<keyword evidence="5 7" id="KW-0040">ANK repeat</keyword>
<dbReference type="PROSITE" id="PS50297">
    <property type="entry name" value="ANK_REP_REGION"/>
    <property type="match status" value="4"/>
</dbReference>
<organism evidence="11">
    <name type="scientific">Populus alba</name>
    <name type="common">White poplar</name>
    <dbReference type="NCBI Taxonomy" id="43335"/>
    <lineage>
        <taxon>Eukaryota</taxon>
        <taxon>Viridiplantae</taxon>
        <taxon>Streptophyta</taxon>
        <taxon>Embryophyta</taxon>
        <taxon>Tracheophyta</taxon>
        <taxon>Spermatophyta</taxon>
        <taxon>Magnoliopsida</taxon>
        <taxon>eudicotyledons</taxon>
        <taxon>Gunneridae</taxon>
        <taxon>Pentapetalae</taxon>
        <taxon>rosids</taxon>
        <taxon>fabids</taxon>
        <taxon>Malpighiales</taxon>
        <taxon>Salicaceae</taxon>
        <taxon>Saliceae</taxon>
        <taxon>Populus</taxon>
    </lineage>
</organism>
<evidence type="ECO:0000256" key="3">
    <source>
        <dbReference type="ARBA" id="ARBA00022737"/>
    </source>
</evidence>
<feature type="domain" description="PGG" evidence="10">
    <location>
        <begin position="800"/>
        <end position="916"/>
    </location>
</feature>
<comment type="subcellular location">
    <subcellularLocation>
        <location evidence="1">Membrane</location>
        <topology evidence="1">Multi-pass membrane protein</topology>
    </subcellularLocation>
</comment>
<feature type="repeat" description="ANK" evidence="7">
    <location>
        <begin position="652"/>
        <end position="685"/>
    </location>
</feature>
<evidence type="ECO:0000256" key="9">
    <source>
        <dbReference type="SAM" id="Phobius"/>
    </source>
</evidence>
<feature type="compositionally biased region" description="Low complexity" evidence="8">
    <location>
        <begin position="228"/>
        <end position="243"/>
    </location>
</feature>
<feature type="repeat" description="ANK" evidence="7">
    <location>
        <begin position="584"/>
        <end position="616"/>
    </location>
</feature>
<reference evidence="11" key="1">
    <citation type="submission" date="2018-10" db="EMBL/GenBank/DDBJ databases">
        <title>Population genomic analysis revealed the cold adaptation of white poplar.</title>
        <authorList>
            <person name="Liu Y.-J."/>
        </authorList>
    </citation>
    <scope>NUCLEOTIDE SEQUENCE [LARGE SCALE GENOMIC DNA]</scope>
    <source>
        <strain evidence="11">PAL-ZL1</strain>
    </source>
</reference>
<dbReference type="Pfam" id="PF14223">
    <property type="entry name" value="Retrotran_gag_2"/>
    <property type="match status" value="1"/>
</dbReference>
<dbReference type="InterPro" id="IPR036770">
    <property type="entry name" value="Ankyrin_rpt-contain_sf"/>
</dbReference>
<evidence type="ECO:0000256" key="2">
    <source>
        <dbReference type="ARBA" id="ARBA00022692"/>
    </source>
</evidence>
<feature type="transmembrane region" description="Helical" evidence="9">
    <location>
        <begin position="897"/>
        <end position="917"/>
    </location>
</feature>
<dbReference type="EMBL" id="RCHU01001072">
    <property type="protein sequence ID" value="TKR79315.1"/>
    <property type="molecule type" value="Genomic_DNA"/>
</dbReference>
<feature type="region of interest" description="Disordered" evidence="8">
    <location>
        <begin position="170"/>
        <end position="295"/>
    </location>
</feature>
<dbReference type="PANTHER" id="PTHR24186">
    <property type="entry name" value="PROTEIN PHOSPHATASE 1 REGULATORY SUBUNIT"/>
    <property type="match status" value="1"/>
</dbReference>
<feature type="region of interest" description="Disordered" evidence="8">
    <location>
        <begin position="416"/>
        <end position="487"/>
    </location>
</feature>
<dbReference type="AlphaFoldDB" id="A0A4V6A2K2"/>
<dbReference type="STRING" id="43335.A0A4V6A2K2"/>
<proteinExistence type="predicted"/>
<dbReference type="PANTHER" id="PTHR24186:SF18">
    <property type="entry name" value="ANKYRIN REPEAT FAMILY PROTEIN"/>
    <property type="match status" value="1"/>
</dbReference>